<sequence length="408" mass="43749">MPPSEQWRTQKGWEGGKMDTSCLLKTSESQFSVTPAEEIEDLTPQSAMLSYGGVSCGSLPNHTAKSTNGSIITMTLKNNHLIVETEERGVGVPGGATKTTTTKFTASSSPDENNVFVVEVQQTPLYPSGGSQEDLSSQMAQVHHPPEADSELEDHEEEEEEGRMTKCGSTNTGLSQSDLSVSSAGSNNPSYRYGNQVGYEGGHFGYPQDVGYTIADDAPGVTDKLPAVQMGGVQTERRRHDVEDDSIQEEQRRLGQGSTPEQGIHNGDEILMIDDEVEDSGTTKKGGKEVFSKTDADLAPEGKHLAAKKRGSLPIITPELYKQTKNLIIDKTTSRPVKFEKLSNETSPLDDARRGQGDAGAPRGMEVIPETADGKPGLEYENPGSATSPAPSPELLMTVVPVTKLTGP</sequence>
<feature type="compositionally biased region" description="Acidic residues" evidence="1">
    <location>
        <begin position="148"/>
        <end position="161"/>
    </location>
</feature>
<feature type="compositionally biased region" description="Polar residues" evidence="1">
    <location>
        <begin position="167"/>
        <end position="190"/>
    </location>
</feature>
<protein>
    <submittedName>
        <fullName evidence="2">Uncharacterized protein</fullName>
    </submittedName>
</protein>
<feature type="compositionally biased region" description="Polar residues" evidence="1">
    <location>
        <begin position="125"/>
        <end position="140"/>
    </location>
</feature>
<feature type="region of interest" description="Disordered" evidence="1">
    <location>
        <begin position="221"/>
        <end position="310"/>
    </location>
</feature>
<feature type="region of interest" description="Disordered" evidence="1">
    <location>
        <begin position="125"/>
        <end position="194"/>
    </location>
</feature>
<name>A0A7R9HS31_9NEOP</name>
<organism evidence="2">
    <name type="scientific">Timema monikensis</name>
    <dbReference type="NCBI Taxonomy" id="170555"/>
    <lineage>
        <taxon>Eukaryota</taxon>
        <taxon>Metazoa</taxon>
        <taxon>Ecdysozoa</taxon>
        <taxon>Arthropoda</taxon>
        <taxon>Hexapoda</taxon>
        <taxon>Insecta</taxon>
        <taxon>Pterygota</taxon>
        <taxon>Neoptera</taxon>
        <taxon>Polyneoptera</taxon>
        <taxon>Phasmatodea</taxon>
        <taxon>Timematodea</taxon>
        <taxon>Timematoidea</taxon>
        <taxon>Timematidae</taxon>
        <taxon>Timema</taxon>
    </lineage>
</organism>
<reference evidence="2" key="1">
    <citation type="submission" date="2020-11" db="EMBL/GenBank/DDBJ databases">
        <authorList>
            <person name="Tran Van P."/>
        </authorList>
    </citation>
    <scope>NUCLEOTIDE SEQUENCE</scope>
</reference>
<dbReference type="AlphaFoldDB" id="A0A7R9HS31"/>
<feature type="compositionally biased region" description="Basic and acidic residues" evidence="1">
    <location>
        <begin position="286"/>
        <end position="304"/>
    </location>
</feature>
<feature type="region of interest" description="Disordered" evidence="1">
    <location>
        <begin position="343"/>
        <end position="395"/>
    </location>
</feature>
<proteinExistence type="predicted"/>
<gene>
    <name evidence="2" type="ORF">TMSB3V08_LOCUS9596</name>
</gene>
<dbReference type="EMBL" id="OB795969">
    <property type="protein sequence ID" value="CAD7432904.1"/>
    <property type="molecule type" value="Genomic_DNA"/>
</dbReference>
<evidence type="ECO:0000313" key="2">
    <source>
        <dbReference type="EMBL" id="CAD7432904.1"/>
    </source>
</evidence>
<evidence type="ECO:0000256" key="1">
    <source>
        <dbReference type="SAM" id="MobiDB-lite"/>
    </source>
</evidence>
<accession>A0A7R9HS31</accession>